<dbReference type="Proteomes" id="UP000468581">
    <property type="component" value="Unassembled WGS sequence"/>
</dbReference>
<proteinExistence type="predicted"/>
<dbReference type="EMBL" id="JAABOO010000003">
    <property type="protein sequence ID" value="NER14869.1"/>
    <property type="molecule type" value="Genomic_DNA"/>
</dbReference>
<gene>
    <name evidence="2" type="ORF">GWK08_15540</name>
</gene>
<accession>A0A6P0USS1</accession>
<dbReference type="RefSeq" id="WP_163608146.1">
    <property type="nucleotide sequence ID" value="NZ_JAABOO010000003.1"/>
</dbReference>
<dbReference type="SUPFAM" id="SSF50475">
    <property type="entry name" value="FMN-binding split barrel"/>
    <property type="match status" value="1"/>
</dbReference>
<feature type="domain" description="Pyridoxamine 5'-phosphate oxidase N-terminal" evidence="1">
    <location>
        <begin position="169"/>
        <end position="266"/>
    </location>
</feature>
<keyword evidence="3" id="KW-1185">Reference proteome</keyword>
<evidence type="ECO:0000259" key="1">
    <source>
        <dbReference type="Pfam" id="PF01243"/>
    </source>
</evidence>
<organism evidence="2 3">
    <name type="scientific">Leptobacterium flavescens</name>
    <dbReference type="NCBI Taxonomy" id="472055"/>
    <lineage>
        <taxon>Bacteria</taxon>
        <taxon>Pseudomonadati</taxon>
        <taxon>Bacteroidota</taxon>
        <taxon>Flavobacteriia</taxon>
        <taxon>Flavobacteriales</taxon>
        <taxon>Flavobacteriaceae</taxon>
        <taxon>Leptobacterium</taxon>
    </lineage>
</organism>
<dbReference type="PANTHER" id="PTHR42815:SF2">
    <property type="entry name" value="FAD-BINDING, PUTATIVE (AFU_ORTHOLOGUE AFUA_6G07600)-RELATED"/>
    <property type="match status" value="1"/>
</dbReference>
<evidence type="ECO:0000313" key="2">
    <source>
        <dbReference type="EMBL" id="NER14869.1"/>
    </source>
</evidence>
<dbReference type="Gene3D" id="2.30.110.10">
    <property type="entry name" value="Electron Transport, Fmn-binding Protein, Chain A"/>
    <property type="match status" value="1"/>
</dbReference>
<dbReference type="Pfam" id="PF01243">
    <property type="entry name" value="PNPOx_N"/>
    <property type="match status" value="1"/>
</dbReference>
<reference evidence="2 3" key="1">
    <citation type="submission" date="2020-01" db="EMBL/GenBank/DDBJ databases">
        <title>Leptobacterium flavescens.</title>
        <authorList>
            <person name="Wang G."/>
        </authorList>
    </citation>
    <scope>NUCLEOTIDE SEQUENCE [LARGE SCALE GENOMIC DNA]</scope>
    <source>
        <strain evidence="2 3">KCTC 22160</strain>
    </source>
</reference>
<dbReference type="InterPro" id="IPR011576">
    <property type="entry name" value="Pyridox_Oxase_N"/>
</dbReference>
<dbReference type="PANTHER" id="PTHR42815">
    <property type="entry name" value="FAD-BINDING, PUTATIVE (AFU_ORTHOLOGUE AFUA_6G07600)-RELATED"/>
    <property type="match status" value="1"/>
</dbReference>
<evidence type="ECO:0000313" key="3">
    <source>
        <dbReference type="Proteomes" id="UP000468581"/>
    </source>
</evidence>
<comment type="caution">
    <text evidence="2">The sequence shown here is derived from an EMBL/GenBank/DDBJ whole genome shotgun (WGS) entry which is preliminary data.</text>
</comment>
<name>A0A6P0USS1_9FLAO</name>
<protein>
    <submittedName>
        <fullName evidence="2">Pyridoxamine 5'-phosphate oxidase</fullName>
    </submittedName>
</protein>
<dbReference type="InterPro" id="IPR012349">
    <property type="entry name" value="Split_barrel_FMN-bd"/>
</dbReference>
<dbReference type="AlphaFoldDB" id="A0A6P0USS1"/>
<sequence>MANKFHEGELKVQERIGEATTANNNGRLISNTIIKGAIPFIEKQPMAIVSSVDNDDNIWASVLFGDFGFVEVPHPTALSFDLEKIYSDRDDIFYQNIANGSEIGTLFIELSTRRRFRINGTTVAGKNRIDVSIAESYPNCPKYIQQRQLKQPESFKPVRSSKIQGDTFTGEIRHWISSSDTLFIGSASREGRMDVSHRGGQPGFVEILDDHLKIPDYHGNSLYNTLGNLIQNPKAGLLFIDFENRKTLQLIGHAELLLDQNSEEDLAKTGGTGRYWTFKISKWVITENQHTANWEFGSYSPFNP</sequence>